<dbReference type="Proteomes" id="UP000799538">
    <property type="component" value="Unassembled WGS sequence"/>
</dbReference>
<evidence type="ECO:0000313" key="1">
    <source>
        <dbReference type="EMBL" id="KAF2225520.1"/>
    </source>
</evidence>
<proteinExistence type="predicted"/>
<dbReference type="OrthoDB" id="25896at2759"/>
<protein>
    <submittedName>
        <fullName evidence="1">Uncharacterized protein</fullName>
    </submittedName>
</protein>
<dbReference type="AlphaFoldDB" id="A0A6A6GJ69"/>
<evidence type="ECO:0000313" key="2">
    <source>
        <dbReference type="Proteomes" id="UP000799538"/>
    </source>
</evidence>
<gene>
    <name evidence="1" type="ORF">BDZ85DRAFT_67666</name>
</gene>
<accession>A0A6A6GJ69</accession>
<keyword evidence="2" id="KW-1185">Reference proteome</keyword>
<sequence>MAPAKAPPRMSGSEVLGCVELVVTAFKEGAELVGRLSRKHKKRKGERNYHEVLLFQVLEQGAKQVQQSYDEGFQRFGSAFKVGDDEARERLLCVAIETNADVVTSLQVACDIEKSTVDLG</sequence>
<dbReference type="EMBL" id="ML992503">
    <property type="protein sequence ID" value="KAF2225520.1"/>
    <property type="molecule type" value="Genomic_DNA"/>
</dbReference>
<name>A0A6A6GJ69_9PEZI</name>
<organism evidence="1 2">
    <name type="scientific">Elsinoe ampelina</name>
    <dbReference type="NCBI Taxonomy" id="302913"/>
    <lineage>
        <taxon>Eukaryota</taxon>
        <taxon>Fungi</taxon>
        <taxon>Dikarya</taxon>
        <taxon>Ascomycota</taxon>
        <taxon>Pezizomycotina</taxon>
        <taxon>Dothideomycetes</taxon>
        <taxon>Dothideomycetidae</taxon>
        <taxon>Myriangiales</taxon>
        <taxon>Elsinoaceae</taxon>
        <taxon>Elsinoe</taxon>
    </lineage>
</organism>
<reference evidence="2" key="1">
    <citation type="journal article" date="2020" name="Stud. Mycol.">
        <title>101 Dothideomycetes genomes: A test case for predicting lifestyles and emergence of pathogens.</title>
        <authorList>
            <person name="Haridas S."/>
            <person name="Albert R."/>
            <person name="Binder M."/>
            <person name="Bloem J."/>
            <person name="LaButti K."/>
            <person name="Salamov A."/>
            <person name="Andreopoulos B."/>
            <person name="Baker S."/>
            <person name="Barry K."/>
            <person name="Bills G."/>
            <person name="Bluhm B."/>
            <person name="Cannon C."/>
            <person name="Castanera R."/>
            <person name="Culley D."/>
            <person name="Daum C."/>
            <person name="Ezra D."/>
            <person name="Gonzalez J."/>
            <person name="Henrissat B."/>
            <person name="Kuo A."/>
            <person name="Liang C."/>
            <person name="Lipzen A."/>
            <person name="Lutzoni F."/>
            <person name="Magnuson J."/>
            <person name="Mondo S."/>
            <person name="Nolan M."/>
            <person name="Ohm R."/>
            <person name="Pangilinan J."/>
            <person name="Park H.-J."/>
            <person name="Ramirez L."/>
            <person name="Alfaro M."/>
            <person name="Sun H."/>
            <person name="Tritt A."/>
            <person name="Yoshinaga Y."/>
            <person name="Zwiers L.-H."/>
            <person name="Turgeon B."/>
            <person name="Goodwin S."/>
            <person name="Spatafora J."/>
            <person name="Crous P."/>
            <person name="Grigoriev I."/>
        </authorList>
    </citation>
    <scope>NUCLEOTIDE SEQUENCE [LARGE SCALE GENOMIC DNA]</scope>
    <source>
        <strain evidence="2">CECT 20119</strain>
    </source>
</reference>